<reference evidence="1 2" key="1">
    <citation type="journal article" date="2016" name="Nat. Commun.">
        <title>Ectomycorrhizal ecology is imprinted in the genome of the dominant symbiotic fungus Cenococcum geophilum.</title>
        <authorList>
            <consortium name="DOE Joint Genome Institute"/>
            <person name="Peter M."/>
            <person name="Kohler A."/>
            <person name="Ohm R.A."/>
            <person name="Kuo A."/>
            <person name="Krutzmann J."/>
            <person name="Morin E."/>
            <person name="Arend M."/>
            <person name="Barry K.W."/>
            <person name="Binder M."/>
            <person name="Choi C."/>
            <person name="Clum A."/>
            <person name="Copeland A."/>
            <person name="Grisel N."/>
            <person name="Haridas S."/>
            <person name="Kipfer T."/>
            <person name="LaButti K."/>
            <person name="Lindquist E."/>
            <person name="Lipzen A."/>
            <person name="Maire R."/>
            <person name="Meier B."/>
            <person name="Mihaltcheva S."/>
            <person name="Molinier V."/>
            <person name="Murat C."/>
            <person name="Poggeler S."/>
            <person name="Quandt C.A."/>
            <person name="Sperisen C."/>
            <person name="Tritt A."/>
            <person name="Tisserant E."/>
            <person name="Crous P.W."/>
            <person name="Henrissat B."/>
            <person name="Nehls U."/>
            <person name="Egli S."/>
            <person name="Spatafora J.W."/>
            <person name="Grigoriev I.V."/>
            <person name="Martin F.M."/>
        </authorList>
    </citation>
    <scope>NUCLEOTIDE SEQUENCE [LARGE SCALE GENOMIC DNA]</scope>
    <source>
        <strain evidence="1 2">1.58</strain>
    </source>
</reference>
<evidence type="ECO:0000313" key="2">
    <source>
        <dbReference type="Proteomes" id="UP000250078"/>
    </source>
</evidence>
<sequence>MDNVNIGPKILAANWTEAGIATVVVCIRIFTQIKVVGRVGIDDYLILLALATGLINTSLMTVAVHWGIGRHIQYLEPAQIVAAVKFEVLAQQPWGVVAPTFARVSFSFYLMRFVGQSKPMKRTLWQVIVVQTVSNLTTFILVLVQCQHFASMWDPSVKGRCWNPIIPINVGYAQGAINTFHDLLLTFLPLFILKDLSIKLRVKIILVILMSMSIFACVASVIKTIAVGNLRKRNDFTYRTSSFIIWLTIENYVSIIAASVPSLRPLFLSFTRKPTTLDNSYEMRPGGQRSGYLRHSNSRMSISWAASRTATHKETTAHSGDGSSEDNILAAQPFKNGITKTTNVTIQYGSENKISGIERTDMDEEMYHGTLK</sequence>
<accession>A0ACC8ENY7</accession>
<protein>
    <submittedName>
        <fullName evidence="1">Uncharacterized protein</fullName>
    </submittedName>
</protein>
<proteinExistence type="predicted"/>
<evidence type="ECO:0000313" key="1">
    <source>
        <dbReference type="EMBL" id="OCK87922.1"/>
    </source>
</evidence>
<dbReference type="Proteomes" id="UP000250078">
    <property type="component" value="Unassembled WGS sequence"/>
</dbReference>
<gene>
    <name evidence="1" type="ORF">K441DRAFT_700836</name>
</gene>
<dbReference type="EMBL" id="KV748252">
    <property type="protein sequence ID" value="OCK87922.1"/>
    <property type="molecule type" value="Genomic_DNA"/>
</dbReference>
<organism evidence="1 2">
    <name type="scientific">Cenococcum geophilum 1.58</name>
    <dbReference type="NCBI Taxonomy" id="794803"/>
    <lineage>
        <taxon>Eukaryota</taxon>
        <taxon>Fungi</taxon>
        <taxon>Dikarya</taxon>
        <taxon>Ascomycota</taxon>
        <taxon>Pezizomycotina</taxon>
        <taxon>Dothideomycetes</taxon>
        <taxon>Pleosporomycetidae</taxon>
        <taxon>Gloniales</taxon>
        <taxon>Gloniaceae</taxon>
        <taxon>Cenococcum</taxon>
    </lineage>
</organism>
<name>A0ACC8ENY7_9PEZI</name>
<keyword evidence="2" id="KW-1185">Reference proteome</keyword>